<dbReference type="Proteomes" id="UP001317779">
    <property type="component" value="Chromosome"/>
</dbReference>
<dbReference type="InterPro" id="IPR011004">
    <property type="entry name" value="Trimer_LpxA-like_sf"/>
</dbReference>
<dbReference type="PANTHER" id="PTHR23416">
    <property type="entry name" value="SIALIC ACID SYNTHASE-RELATED"/>
    <property type="match status" value="1"/>
</dbReference>
<evidence type="ECO:0000256" key="2">
    <source>
        <dbReference type="ARBA" id="ARBA00022679"/>
    </source>
</evidence>
<comment type="similarity">
    <text evidence="1">Belongs to the transferase hexapeptide repeat family.</text>
</comment>
<gene>
    <name evidence="3" type="ORF">Microterr_04370</name>
</gene>
<reference evidence="3 4" key="1">
    <citation type="submission" date="2022-12" db="EMBL/GenBank/DDBJ databases">
        <title>Microbacterium terricola strain KV-448 chromosome, complete genome.</title>
        <authorList>
            <person name="Oshima T."/>
            <person name="Moriya T."/>
            <person name="Bessho Y."/>
        </authorList>
    </citation>
    <scope>NUCLEOTIDE SEQUENCE [LARGE SCALE GENOMIC DNA]</scope>
    <source>
        <strain evidence="3 4">KV-448</strain>
    </source>
</reference>
<evidence type="ECO:0000313" key="4">
    <source>
        <dbReference type="Proteomes" id="UP001317779"/>
    </source>
</evidence>
<proteinExistence type="inferred from homology"/>
<keyword evidence="4" id="KW-1185">Reference proteome</keyword>
<accession>A0ABM8DW22</accession>
<name>A0ABM8DW22_9MICO</name>
<evidence type="ECO:0000313" key="3">
    <source>
        <dbReference type="EMBL" id="BDV29777.1"/>
    </source>
</evidence>
<dbReference type="InterPro" id="IPR051159">
    <property type="entry name" value="Hexapeptide_acetyltransf"/>
</dbReference>
<protein>
    <submittedName>
        <fullName evidence="3">Colanic acid biosynthesis acetyltransferase WcaF</fullName>
    </submittedName>
</protein>
<evidence type="ECO:0000256" key="1">
    <source>
        <dbReference type="ARBA" id="ARBA00007274"/>
    </source>
</evidence>
<dbReference type="Gene3D" id="2.160.10.10">
    <property type="entry name" value="Hexapeptide repeat proteins"/>
    <property type="match status" value="1"/>
</dbReference>
<organism evidence="3 4">
    <name type="scientific">Microbacterium terricola</name>
    <dbReference type="NCBI Taxonomy" id="344163"/>
    <lineage>
        <taxon>Bacteria</taxon>
        <taxon>Bacillati</taxon>
        <taxon>Actinomycetota</taxon>
        <taxon>Actinomycetes</taxon>
        <taxon>Micrococcales</taxon>
        <taxon>Microbacteriaceae</taxon>
        <taxon>Microbacterium</taxon>
    </lineage>
</organism>
<dbReference type="PANTHER" id="PTHR23416:SF23">
    <property type="entry name" value="ACETYLTRANSFERASE C18B11.09C-RELATED"/>
    <property type="match status" value="1"/>
</dbReference>
<dbReference type="EMBL" id="AP027141">
    <property type="protein sequence ID" value="BDV29777.1"/>
    <property type="molecule type" value="Genomic_DNA"/>
</dbReference>
<dbReference type="SUPFAM" id="SSF51161">
    <property type="entry name" value="Trimeric LpxA-like enzymes"/>
    <property type="match status" value="1"/>
</dbReference>
<sequence length="183" mass="20649">MDDVPIIDLSKAPGERAAWDRPSWQVYLWGICELLFVTNPWQISSGLRIRVLRAFGAEIGRGVIFRPRTRVKFPWKLHIGDRSWIGEGVWFHNQDHIYVGHDVVISQETFLTTGSHAHRRDMALITRPIRVESGAWITARCMVLGGAVVGRSAVVEPMSVVRGVVGAGERWGGDPFLQRGPRW</sequence>
<dbReference type="RefSeq" id="WP_263796378.1">
    <property type="nucleotide sequence ID" value="NZ_AP027141.1"/>
</dbReference>
<keyword evidence="2" id="KW-0808">Transferase</keyword>